<evidence type="ECO:0000256" key="8">
    <source>
        <dbReference type="ARBA" id="ARBA00023310"/>
    </source>
</evidence>
<dbReference type="Gene3D" id="3.40.1380.10">
    <property type="match status" value="1"/>
</dbReference>
<evidence type="ECO:0000256" key="6">
    <source>
        <dbReference type="ARBA" id="ARBA00023136"/>
    </source>
</evidence>
<dbReference type="GO" id="GO:0005739">
    <property type="term" value="C:mitochondrion"/>
    <property type="evidence" value="ECO:0007669"/>
    <property type="project" value="UniProtKB-ARBA"/>
</dbReference>
<comment type="subcellular location">
    <subcellularLocation>
        <location evidence="1">Membrane</location>
        <topology evidence="1">Peripheral membrane protein</topology>
    </subcellularLocation>
</comment>
<keyword evidence="3 9" id="KW-0813">Transport</keyword>
<proteinExistence type="inferred from homology"/>
<keyword evidence="5 9" id="KW-0406">Ion transport</keyword>
<evidence type="ECO:0000256" key="3">
    <source>
        <dbReference type="ARBA" id="ARBA00022448"/>
    </source>
</evidence>
<dbReference type="Pfam" id="PF00231">
    <property type="entry name" value="ATP-synt"/>
    <property type="match status" value="1"/>
</dbReference>
<dbReference type="Gene3D" id="1.10.287.80">
    <property type="entry name" value="ATP synthase, gamma subunit, helix hairpin domain"/>
    <property type="match status" value="1"/>
</dbReference>
<dbReference type="CDD" id="cd12151">
    <property type="entry name" value="F1-ATPase_gamma"/>
    <property type="match status" value="1"/>
</dbReference>
<gene>
    <name evidence="10" type="ORF">HERI1096_LOCUS18243</name>
</gene>
<dbReference type="AlphaFoldDB" id="A0A7S3EZF3"/>
<evidence type="ECO:0000313" key="10">
    <source>
        <dbReference type="EMBL" id="CAE0117544.1"/>
    </source>
</evidence>
<organism evidence="10">
    <name type="scientific">Haptolina ericina</name>
    <dbReference type="NCBI Taxonomy" id="156174"/>
    <lineage>
        <taxon>Eukaryota</taxon>
        <taxon>Haptista</taxon>
        <taxon>Haptophyta</taxon>
        <taxon>Prymnesiophyceae</taxon>
        <taxon>Prymnesiales</taxon>
        <taxon>Prymnesiaceae</taxon>
        <taxon>Haptolina</taxon>
    </lineage>
</organism>
<dbReference type="InterPro" id="IPR000131">
    <property type="entry name" value="ATP_synth_F1_gsu"/>
</dbReference>
<dbReference type="SUPFAM" id="SSF52943">
    <property type="entry name" value="ATP synthase (F1-ATPase), gamma subunit"/>
    <property type="match status" value="1"/>
</dbReference>
<dbReference type="InterPro" id="IPR035968">
    <property type="entry name" value="ATP_synth_F1_ATPase_gsu"/>
</dbReference>
<evidence type="ECO:0000256" key="4">
    <source>
        <dbReference type="ARBA" id="ARBA00022781"/>
    </source>
</evidence>
<dbReference type="FunFam" id="1.10.287.80:FF:000001">
    <property type="entry name" value="ATP synthase gamma chain"/>
    <property type="match status" value="1"/>
</dbReference>
<keyword evidence="6" id="KW-0472">Membrane</keyword>
<protein>
    <recommendedName>
        <fullName evidence="9">ATP synthase subunit gamma</fullName>
    </recommendedName>
</protein>
<reference evidence="10" key="1">
    <citation type="submission" date="2021-01" db="EMBL/GenBank/DDBJ databases">
        <authorList>
            <person name="Corre E."/>
            <person name="Pelletier E."/>
            <person name="Niang G."/>
            <person name="Scheremetjew M."/>
            <person name="Finn R."/>
            <person name="Kale V."/>
            <person name="Holt S."/>
            <person name="Cochrane G."/>
            <person name="Meng A."/>
            <person name="Brown T."/>
            <person name="Cohen L."/>
        </authorList>
    </citation>
    <scope>NUCLEOTIDE SEQUENCE</scope>
    <source>
        <strain evidence="10">CCMP281</strain>
    </source>
</reference>
<comment type="similarity">
    <text evidence="2 9">Belongs to the ATPase gamma chain family.</text>
</comment>
<keyword evidence="7 9" id="KW-0139">CF(1)</keyword>
<evidence type="ECO:0000256" key="9">
    <source>
        <dbReference type="RuleBase" id="RU004001"/>
    </source>
</evidence>
<dbReference type="PRINTS" id="PR00126">
    <property type="entry name" value="ATPASEGAMMA"/>
</dbReference>
<dbReference type="PANTHER" id="PTHR11693">
    <property type="entry name" value="ATP SYNTHASE GAMMA CHAIN"/>
    <property type="match status" value="1"/>
</dbReference>
<dbReference type="InterPro" id="IPR023632">
    <property type="entry name" value="ATP_synth_F1_gsu_CS"/>
</dbReference>
<name>A0A7S3EZF3_9EUKA</name>
<dbReference type="EMBL" id="HBHX01032811">
    <property type="protein sequence ID" value="CAE0117544.1"/>
    <property type="molecule type" value="Transcribed_RNA"/>
</dbReference>
<dbReference type="PROSITE" id="PS00153">
    <property type="entry name" value="ATPASE_GAMMA"/>
    <property type="match status" value="1"/>
</dbReference>
<keyword evidence="4 9" id="KW-0375">Hydrogen ion transport</keyword>
<dbReference type="PANTHER" id="PTHR11693:SF22">
    <property type="entry name" value="ATP SYNTHASE SUBUNIT GAMMA, MITOCHONDRIAL"/>
    <property type="match status" value="1"/>
</dbReference>
<evidence type="ECO:0000256" key="1">
    <source>
        <dbReference type="ARBA" id="ARBA00004170"/>
    </source>
</evidence>
<sequence>MKVVASVKLKIAQRKMDEGRPFAASISSIMGPVLTPDDEYKAETPMLQAISTDKGLCGGINSRIVKEVKVTLDAAEAAGSPIPTLNVLGSKGVSGLQRTHGSYIAQSIDETYAGPITFSLASFLAEQMLTTPADKYSILYNKFTSVVAFDVTEISIKGPEALGESGVLDEYEFEGEKESILANMYQFNMACTLYGCLLENVTCEQASKMTAMENASNNATEMIDKLRLKYNRQRQAVITTELTEIVAGAESV</sequence>
<dbReference type="GO" id="GO:0045259">
    <property type="term" value="C:proton-transporting ATP synthase complex"/>
    <property type="evidence" value="ECO:0007669"/>
    <property type="project" value="UniProtKB-KW"/>
</dbReference>
<evidence type="ECO:0000256" key="5">
    <source>
        <dbReference type="ARBA" id="ARBA00023065"/>
    </source>
</evidence>
<evidence type="ECO:0000256" key="2">
    <source>
        <dbReference type="ARBA" id="ARBA00007681"/>
    </source>
</evidence>
<comment type="subunit">
    <text evidence="9">F-type ATPases have 2 components, CF(1) - the catalytic core - and CF(0) - the membrane proton channel. CF(1) and CF(0) have multiple subunits.</text>
</comment>
<accession>A0A7S3EZF3</accession>
<keyword evidence="8 9" id="KW-0066">ATP synthesis</keyword>
<dbReference type="GO" id="GO:0046933">
    <property type="term" value="F:proton-transporting ATP synthase activity, rotational mechanism"/>
    <property type="evidence" value="ECO:0007669"/>
    <property type="project" value="InterPro"/>
</dbReference>
<dbReference type="NCBIfam" id="TIGR01146">
    <property type="entry name" value="ATPsyn_F1gamma"/>
    <property type="match status" value="1"/>
</dbReference>
<evidence type="ECO:0000256" key="7">
    <source>
        <dbReference type="ARBA" id="ARBA00023196"/>
    </source>
</evidence>